<accession>A0A917JDS5</accession>
<dbReference type="GO" id="GO:0016787">
    <property type="term" value="F:hydrolase activity"/>
    <property type="evidence" value="ECO:0007669"/>
    <property type="project" value="UniProtKB-KW"/>
</dbReference>
<dbReference type="PANTHER" id="PTHR48081">
    <property type="entry name" value="AB HYDROLASE SUPERFAMILY PROTEIN C4A8.06C"/>
    <property type="match status" value="1"/>
</dbReference>
<dbReference type="AlphaFoldDB" id="A0A917JDS5"/>
<dbReference type="InterPro" id="IPR050300">
    <property type="entry name" value="GDXG_lipolytic_enzyme"/>
</dbReference>
<evidence type="ECO:0000259" key="2">
    <source>
        <dbReference type="Pfam" id="PF20434"/>
    </source>
</evidence>
<evidence type="ECO:0000313" key="3">
    <source>
        <dbReference type="EMBL" id="GGI65380.1"/>
    </source>
</evidence>
<gene>
    <name evidence="3" type="primary">aes</name>
    <name evidence="3" type="ORF">GCM10011482_10340</name>
</gene>
<dbReference type="RefSeq" id="WP_188367219.1">
    <property type="nucleotide sequence ID" value="NZ_BMDT01000003.1"/>
</dbReference>
<protein>
    <submittedName>
        <fullName evidence="3">Endo-1,4-beta-xylanase</fullName>
    </submittedName>
</protein>
<evidence type="ECO:0000313" key="4">
    <source>
        <dbReference type="Proteomes" id="UP000622610"/>
    </source>
</evidence>
<dbReference type="InterPro" id="IPR049492">
    <property type="entry name" value="BD-FAE-like_dom"/>
</dbReference>
<evidence type="ECO:0000256" key="1">
    <source>
        <dbReference type="ARBA" id="ARBA00022801"/>
    </source>
</evidence>
<dbReference type="Gene3D" id="3.40.50.1820">
    <property type="entry name" value="alpha/beta hydrolase"/>
    <property type="match status" value="1"/>
</dbReference>
<dbReference type="Pfam" id="PF20434">
    <property type="entry name" value="BD-FAE"/>
    <property type="match status" value="1"/>
</dbReference>
<reference evidence="3" key="2">
    <citation type="submission" date="2020-09" db="EMBL/GenBank/DDBJ databases">
        <authorList>
            <person name="Sun Q."/>
            <person name="Sedlacek I."/>
        </authorList>
    </citation>
    <scope>NUCLEOTIDE SEQUENCE</scope>
    <source>
        <strain evidence="3">CCM 8433</strain>
    </source>
</reference>
<feature type="domain" description="BD-FAE-like" evidence="2">
    <location>
        <begin position="29"/>
        <end position="216"/>
    </location>
</feature>
<dbReference type="EMBL" id="BMDT01000003">
    <property type="protein sequence ID" value="GGI65380.1"/>
    <property type="molecule type" value="Genomic_DNA"/>
</dbReference>
<name>A0A917JDS5_9ENTE</name>
<proteinExistence type="predicted"/>
<comment type="caution">
    <text evidence="3">The sequence shown here is derived from an EMBL/GenBank/DDBJ whole genome shotgun (WGS) entry which is preliminary data.</text>
</comment>
<dbReference type="SUPFAM" id="SSF53474">
    <property type="entry name" value="alpha/beta-Hydrolases"/>
    <property type="match status" value="1"/>
</dbReference>
<organism evidence="3 4">
    <name type="scientific">Enterococcus alcedinis</name>
    <dbReference type="NCBI Taxonomy" id="1274384"/>
    <lineage>
        <taxon>Bacteria</taxon>
        <taxon>Bacillati</taxon>
        <taxon>Bacillota</taxon>
        <taxon>Bacilli</taxon>
        <taxon>Lactobacillales</taxon>
        <taxon>Enterococcaceae</taxon>
        <taxon>Enterococcus</taxon>
    </lineage>
</organism>
<sequence length="268" mass="30088">MIYETRNIHINNQTASLTSYIISNTLEVDEQRKRPAVVICPGGGYEFTSDREAEPIALKMMNMGFHAFVLNYSVKPNVYPQALLELATAVQIVRENHQEWGIDQDKIIIAGFSAGGHLAASLGVFWQSSYLLEKMKGDKESWQPNGLLLAYPVISSGEFGHEGSFKALLAENYEQMKVEMSLENQVNAMTPPTFLWHTLEDGVVPMENSLLFASQLRKQKIPFELHLFPNGGHGLSLATVATSREAYGVNEQVAVWPELFERWVKNNI</sequence>
<dbReference type="PANTHER" id="PTHR48081:SF6">
    <property type="entry name" value="PEPTIDASE S9 PROLYL OLIGOPEPTIDASE CATALYTIC DOMAIN-CONTAINING PROTEIN"/>
    <property type="match status" value="1"/>
</dbReference>
<dbReference type="InterPro" id="IPR029058">
    <property type="entry name" value="AB_hydrolase_fold"/>
</dbReference>
<keyword evidence="1" id="KW-0378">Hydrolase</keyword>
<reference evidence="3" key="1">
    <citation type="journal article" date="2014" name="Int. J. Syst. Evol. Microbiol.">
        <title>Complete genome sequence of Corynebacterium casei LMG S-19264T (=DSM 44701T), isolated from a smear-ripened cheese.</title>
        <authorList>
            <consortium name="US DOE Joint Genome Institute (JGI-PGF)"/>
            <person name="Walter F."/>
            <person name="Albersmeier A."/>
            <person name="Kalinowski J."/>
            <person name="Ruckert C."/>
        </authorList>
    </citation>
    <scope>NUCLEOTIDE SEQUENCE</scope>
    <source>
        <strain evidence="3">CCM 8433</strain>
    </source>
</reference>
<dbReference type="Proteomes" id="UP000622610">
    <property type="component" value="Unassembled WGS sequence"/>
</dbReference>
<keyword evidence="4" id="KW-1185">Reference proteome</keyword>